<dbReference type="OrthoDB" id="355190at2"/>
<dbReference type="EMBL" id="FOKY01000003">
    <property type="protein sequence ID" value="SFB76876.1"/>
    <property type="molecule type" value="Genomic_DNA"/>
</dbReference>
<protein>
    <submittedName>
        <fullName evidence="2">HEAT repeat</fullName>
    </submittedName>
</protein>
<feature type="chain" id="PRO_5015188387" evidence="1">
    <location>
        <begin position="22"/>
        <end position="325"/>
    </location>
</feature>
<accession>A0A1I1DR30</accession>
<evidence type="ECO:0000313" key="3">
    <source>
        <dbReference type="Proteomes" id="UP000240042"/>
    </source>
</evidence>
<organism evidence="2 3">
    <name type="scientific">Brevinema andersonii</name>
    <dbReference type="NCBI Taxonomy" id="34097"/>
    <lineage>
        <taxon>Bacteria</taxon>
        <taxon>Pseudomonadati</taxon>
        <taxon>Spirochaetota</taxon>
        <taxon>Spirochaetia</taxon>
        <taxon>Brevinematales</taxon>
        <taxon>Brevinemataceae</taxon>
        <taxon>Brevinema</taxon>
    </lineage>
</organism>
<dbReference type="STRING" id="34097.SAMN02745150_00704"/>
<evidence type="ECO:0000313" key="2">
    <source>
        <dbReference type="EMBL" id="SFB76876.1"/>
    </source>
</evidence>
<dbReference type="InterPro" id="IPR016024">
    <property type="entry name" value="ARM-type_fold"/>
</dbReference>
<name>A0A1I1DR30_BREAD</name>
<dbReference type="Pfam" id="PF13646">
    <property type="entry name" value="HEAT_2"/>
    <property type="match status" value="2"/>
</dbReference>
<dbReference type="SUPFAM" id="SSF48371">
    <property type="entry name" value="ARM repeat"/>
    <property type="match status" value="1"/>
</dbReference>
<dbReference type="GO" id="GO:0016491">
    <property type="term" value="F:oxidoreductase activity"/>
    <property type="evidence" value="ECO:0007669"/>
    <property type="project" value="TreeGrafter"/>
</dbReference>
<keyword evidence="3" id="KW-1185">Reference proteome</keyword>
<dbReference type="Gene3D" id="1.25.10.10">
    <property type="entry name" value="Leucine-rich Repeat Variant"/>
    <property type="match status" value="2"/>
</dbReference>
<sequence>MIQIIFIFLLFPITIFTQTNADNTTATNNSKQTQLDQWKETLNFGISTQRLNTVKQIRSSKATNSIEILQEQFLKDDNRTVKEEIIYTFIDLTNDNSEFWKKVFSKEKDLIVLQRAAFAIEKLKIGSAGPEIFSNLSIQLSNTEAIRFNASAVRALGEIKFQEALPIIIEIATNKDLHQDLRGSAVVAVGMYQDAAQIPLLESILTDSFESQFIRRYAALGIGRTESTNAVAILSPIAVNEKEAQSVRLNAVSGLGYIANDETITIMEQLTKSDDTALRTEAIKSLGKMKATNAQEILKYKAMKDPEAIVRREAKKALQEMGINL</sequence>
<gene>
    <name evidence="2" type="ORF">SAMN02745150_00704</name>
</gene>
<dbReference type="PANTHER" id="PTHR12697">
    <property type="entry name" value="PBS LYASE HEAT-LIKE PROTEIN"/>
    <property type="match status" value="1"/>
</dbReference>
<evidence type="ECO:0000256" key="1">
    <source>
        <dbReference type="SAM" id="SignalP"/>
    </source>
</evidence>
<dbReference type="Proteomes" id="UP000240042">
    <property type="component" value="Unassembled WGS sequence"/>
</dbReference>
<dbReference type="InterPro" id="IPR011989">
    <property type="entry name" value="ARM-like"/>
</dbReference>
<feature type="signal peptide" evidence="1">
    <location>
        <begin position="1"/>
        <end position="21"/>
    </location>
</feature>
<dbReference type="RefSeq" id="WP_092318683.1">
    <property type="nucleotide sequence ID" value="NZ_FOKY01000003.1"/>
</dbReference>
<dbReference type="AlphaFoldDB" id="A0A1I1DR30"/>
<dbReference type="PANTHER" id="PTHR12697:SF5">
    <property type="entry name" value="DEOXYHYPUSINE HYDROXYLASE"/>
    <property type="match status" value="1"/>
</dbReference>
<keyword evidence="1" id="KW-0732">Signal</keyword>
<proteinExistence type="predicted"/>
<reference evidence="3" key="1">
    <citation type="submission" date="2016-10" db="EMBL/GenBank/DDBJ databases">
        <authorList>
            <person name="Varghese N."/>
            <person name="Submissions S."/>
        </authorList>
    </citation>
    <scope>NUCLEOTIDE SEQUENCE [LARGE SCALE GENOMIC DNA]</scope>
    <source>
        <strain evidence="3">ATCC 43811</strain>
    </source>
</reference>